<dbReference type="GO" id="GO:0020037">
    <property type="term" value="F:heme binding"/>
    <property type="evidence" value="ECO:0007669"/>
    <property type="project" value="InterPro"/>
</dbReference>
<comment type="caution">
    <text evidence="16">The sequence shown here is derived from an EMBL/GenBank/DDBJ whole genome shotgun (WGS) entry which is preliminary data.</text>
</comment>
<organism evidence="16 17">
    <name type="scientific">Pocillopora meandrina</name>
    <dbReference type="NCBI Taxonomy" id="46732"/>
    <lineage>
        <taxon>Eukaryota</taxon>
        <taxon>Metazoa</taxon>
        <taxon>Cnidaria</taxon>
        <taxon>Anthozoa</taxon>
        <taxon>Hexacorallia</taxon>
        <taxon>Scleractinia</taxon>
        <taxon>Astrocoeniina</taxon>
        <taxon>Pocilloporidae</taxon>
        <taxon>Pocillopora</taxon>
    </lineage>
</organism>
<keyword evidence="15" id="KW-0812">Transmembrane</keyword>
<dbReference type="PANTHER" id="PTHR24289">
    <property type="entry name" value="STEROID 17-ALPHA-HYDROXYLASE/17,20 LYASE"/>
    <property type="match status" value="1"/>
</dbReference>
<dbReference type="AlphaFoldDB" id="A0AAU9X3X9"/>
<keyword evidence="7" id="KW-0256">Endoplasmic reticulum</keyword>
<evidence type="ECO:0000256" key="9">
    <source>
        <dbReference type="ARBA" id="ARBA00023002"/>
    </source>
</evidence>
<keyword evidence="5 13" id="KW-0349">Heme</keyword>
<feature type="transmembrane region" description="Helical" evidence="15">
    <location>
        <begin position="457"/>
        <end position="474"/>
    </location>
</feature>
<accession>A0AAU9X3X9</accession>
<keyword evidence="17" id="KW-1185">Reference proteome</keyword>
<evidence type="ECO:0000256" key="5">
    <source>
        <dbReference type="ARBA" id="ARBA00022617"/>
    </source>
</evidence>
<proteinExistence type="inferred from homology"/>
<dbReference type="SUPFAM" id="SSF48264">
    <property type="entry name" value="Cytochrome P450"/>
    <property type="match status" value="1"/>
</dbReference>
<dbReference type="InterPro" id="IPR001128">
    <property type="entry name" value="Cyt_P450"/>
</dbReference>
<keyword evidence="9 14" id="KW-0560">Oxidoreductase</keyword>
<feature type="binding site" description="axial binding residue" evidence="13">
    <location>
        <position position="395"/>
    </location>
    <ligand>
        <name>heme</name>
        <dbReference type="ChEBI" id="CHEBI:30413"/>
    </ligand>
    <ligandPart>
        <name>Fe</name>
        <dbReference type="ChEBI" id="CHEBI:18248"/>
    </ligandPart>
</feature>
<evidence type="ECO:0000256" key="14">
    <source>
        <dbReference type="RuleBase" id="RU000461"/>
    </source>
</evidence>
<dbReference type="GO" id="GO:0005506">
    <property type="term" value="F:iron ion binding"/>
    <property type="evidence" value="ECO:0007669"/>
    <property type="project" value="InterPro"/>
</dbReference>
<evidence type="ECO:0000256" key="15">
    <source>
        <dbReference type="SAM" id="Phobius"/>
    </source>
</evidence>
<dbReference type="GO" id="GO:0004508">
    <property type="term" value="F:steroid 17-alpha-monooxygenase activity"/>
    <property type="evidence" value="ECO:0007669"/>
    <property type="project" value="TreeGrafter"/>
</dbReference>
<dbReference type="FunFam" id="1.10.630.10:FF:000238">
    <property type="entry name" value="Cytochrome P450 2A6"/>
    <property type="match status" value="1"/>
</dbReference>
<dbReference type="Gene3D" id="1.10.630.10">
    <property type="entry name" value="Cytochrome P450"/>
    <property type="match status" value="1"/>
</dbReference>
<evidence type="ECO:0000256" key="3">
    <source>
        <dbReference type="ARBA" id="ARBA00004406"/>
    </source>
</evidence>
<keyword evidence="11 14" id="KW-0503">Monooxygenase</keyword>
<evidence type="ECO:0000256" key="12">
    <source>
        <dbReference type="ARBA" id="ARBA00023136"/>
    </source>
</evidence>
<dbReference type="EMBL" id="CALNXJ010000029">
    <property type="protein sequence ID" value="CAH3135469.1"/>
    <property type="molecule type" value="Genomic_DNA"/>
</dbReference>
<name>A0AAU9X3X9_9CNID</name>
<dbReference type="GO" id="GO:0005789">
    <property type="term" value="C:endoplasmic reticulum membrane"/>
    <property type="evidence" value="ECO:0007669"/>
    <property type="project" value="UniProtKB-SubCell"/>
</dbReference>
<sequence length="495" mass="56936">MAKFNHVTMQKFARQYGKIYMMTVMRQKMFFVTDIELAWDALIRRGNIFAGRAKFFINEGLQPDGASIVFSDYGPRWKLLRKVTHSALRMFGSGVQNLEEKVQREVADVCFHLRESQGVPFNPKKRLALGVTNVLFSCLFDTRFTAEDEHLEEFQKLNEDCMRLLGVGTLLDMFPFMKYLPLSIHKRIQSVYSLKKKLLWPFVQKHKQTYEEGVIRDITDALFKAKYQAEREDSKVRGMLNDTLIMETLSDLAIAGSDTTTEFLTWSLLYLASFPDVQAKIHQQLDDVIGRDRLPRMQDRGSLPYLEATISEIIRHSSFAHVSIPHRVRSDTTLGNHDIPENSQVIFDLRAIHHDPKHWKEPDAFDPTRFLDEEGNFICPATLSFIPFGGGPRGCVGQSLARIESFLFLAGLLQRFKFEFPPDSSQPDLEPPVDPIPRGVLTPSPYKLSPSSVCNCFYLSLIIFIISSLLYLTVMRRWSERKYHFPPGPCPLPWI</sequence>
<evidence type="ECO:0000313" key="16">
    <source>
        <dbReference type="EMBL" id="CAH3135469.1"/>
    </source>
</evidence>
<dbReference type="PRINTS" id="PR00385">
    <property type="entry name" value="P450"/>
</dbReference>
<keyword evidence="10 13" id="KW-0408">Iron</keyword>
<keyword evidence="6 13" id="KW-0479">Metal-binding</keyword>
<dbReference type="InterPro" id="IPR017972">
    <property type="entry name" value="Cyt_P450_CS"/>
</dbReference>
<evidence type="ECO:0000256" key="8">
    <source>
        <dbReference type="ARBA" id="ARBA00022848"/>
    </source>
</evidence>
<evidence type="ECO:0000256" key="4">
    <source>
        <dbReference type="ARBA" id="ARBA00010617"/>
    </source>
</evidence>
<evidence type="ECO:0000256" key="10">
    <source>
        <dbReference type="ARBA" id="ARBA00023004"/>
    </source>
</evidence>
<dbReference type="InterPro" id="IPR002401">
    <property type="entry name" value="Cyt_P450_E_grp-I"/>
</dbReference>
<evidence type="ECO:0000256" key="11">
    <source>
        <dbReference type="ARBA" id="ARBA00023033"/>
    </source>
</evidence>
<dbReference type="PRINTS" id="PR00463">
    <property type="entry name" value="EP450I"/>
</dbReference>
<keyword evidence="12 15" id="KW-0472">Membrane</keyword>
<evidence type="ECO:0000256" key="2">
    <source>
        <dbReference type="ARBA" id="ARBA00004174"/>
    </source>
</evidence>
<keyword evidence="8" id="KW-0492">Microsome</keyword>
<comment type="subcellular location">
    <subcellularLocation>
        <location evidence="3">Endoplasmic reticulum membrane</location>
        <topology evidence="3">Peripheral membrane protein</topology>
    </subcellularLocation>
    <subcellularLocation>
        <location evidence="2">Microsome membrane</location>
        <topology evidence="2">Peripheral membrane protein</topology>
    </subcellularLocation>
</comment>
<evidence type="ECO:0008006" key="18">
    <source>
        <dbReference type="Google" id="ProtNLM"/>
    </source>
</evidence>
<keyword evidence="15" id="KW-1133">Transmembrane helix</keyword>
<evidence type="ECO:0000256" key="6">
    <source>
        <dbReference type="ARBA" id="ARBA00022723"/>
    </source>
</evidence>
<dbReference type="GO" id="GO:0042446">
    <property type="term" value="P:hormone biosynthetic process"/>
    <property type="evidence" value="ECO:0007669"/>
    <property type="project" value="TreeGrafter"/>
</dbReference>
<protein>
    <recommendedName>
        <fullName evidence="18">Cytochrome P450</fullName>
    </recommendedName>
</protein>
<evidence type="ECO:0000256" key="7">
    <source>
        <dbReference type="ARBA" id="ARBA00022824"/>
    </source>
</evidence>
<dbReference type="Pfam" id="PF00067">
    <property type="entry name" value="p450"/>
    <property type="match status" value="1"/>
</dbReference>
<evidence type="ECO:0000256" key="1">
    <source>
        <dbReference type="ARBA" id="ARBA00001971"/>
    </source>
</evidence>
<comment type="cofactor">
    <cofactor evidence="1 13">
        <name>heme</name>
        <dbReference type="ChEBI" id="CHEBI:30413"/>
    </cofactor>
</comment>
<evidence type="ECO:0000313" key="17">
    <source>
        <dbReference type="Proteomes" id="UP001159428"/>
    </source>
</evidence>
<comment type="similarity">
    <text evidence="4 14">Belongs to the cytochrome P450 family.</text>
</comment>
<dbReference type="GO" id="GO:0042448">
    <property type="term" value="P:progesterone metabolic process"/>
    <property type="evidence" value="ECO:0007669"/>
    <property type="project" value="TreeGrafter"/>
</dbReference>
<dbReference type="Proteomes" id="UP001159428">
    <property type="component" value="Unassembled WGS sequence"/>
</dbReference>
<evidence type="ECO:0000256" key="13">
    <source>
        <dbReference type="PIRSR" id="PIRSR602401-1"/>
    </source>
</evidence>
<dbReference type="PROSITE" id="PS00086">
    <property type="entry name" value="CYTOCHROME_P450"/>
    <property type="match status" value="1"/>
</dbReference>
<dbReference type="InterPro" id="IPR036396">
    <property type="entry name" value="Cyt_P450_sf"/>
</dbReference>
<gene>
    <name evidence="16" type="ORF">PMEA_00016234</name>
</gene>
<reference evidence="16 17" key="1">
    <citation type="submission" date="2022-05" db="EMBL/GenBank/DDBJ databases">
        <authorList>
            <consortium name="Genoscope - CEA"/>
            <person name="William W."/>
        </authorList>
    </citation>
    <scope>NUCLEOTIDE SEQUENCE [LARGE SCALE GENOMIC DNA]</scope>
</reference>
<dbReference type="PANTHER" id="PTHR24289:SF1">
    <property type="entry name" value="STEROID 17-ALPHA-HYDROXYLASE_17,20 LYASE"/>
    <property type="match status" value="1"/>
</dbReference>